<name>A0A7S3NIC0_9STRA</name>
<dbReference type="EMBL" id="HBIJ01004054">
    <property type="protein sequence ID" value="CAE0362138.1"/>
    <property type="molecule type" value="Transcribed_RNA"/>
</dbReference>
<feature type="compositionally biased region" description="Acidic residues" evidence="1">
    <location>
        <begin position="259"/>
        <end position="279"/>
    </location>
</feature>
<feature type="region of interest" description="Disordered" evidence="1">
    <location>
        <begin position="258"/>
        <end position="279"/>
    </location>
</feature>
<gene>
    <name evidence="2" type="ORF">ALAG00032_LOCUS2879</name>
</gene>
<organism evidence="2">
    <name type="scientific">Aureoumbra lagunensis</name>
    <dbReference type="NCBI Taxonomy" id="44058"/>
    <lineage>
        <taxon>Eukaryota</taxon>
        <taxon>Sar</taxon>
        <taxon>Stramenopiles</taxon>
        <taxon>Ochrophyta</taxon>
        <taxon>Pelagophyceae</taxon>
        <taxon>Pelagomonadales</taxon>
        <taxon>Aureoumbra</taxon>
    </lineage>
</organism>
<reference evidence="2" key="1">
    <citation type="submission" date="2021-01" db="EMBL/GenBank/DDBJ databases">
        <authorList>
            <person name="Corre E."/>
            <person name="Pelletier E."/>
            <person name="Niang G."/>
            <person name="Scheremetjew M."/>
            <person name="Finn R."/>
            <person name="Kale V."/>
            <person name="Holt S."/>
            <person name="Cochrane G."/>
            <person name="Meng A."/>
            <person name="Brown T."/>
            <person name="Cohen L."/>
        </authorList>
    </citation>
    <scope>NUCLEOTIDE SEQUENCE</scope>
    <source>
        <strain evidence="2">CCMP1510</strain>
    </source>
</reference>
<dbReference type="InterPro" id="IPR036770">
    <property type="entry name" value="Ankyrin_rpt-contain_sf"/>
</dbReference>
<feature type="region of interest" description="Disordered" evidence="1">
    <location>
        <begin position="186"/>
        <end position="208"/>
    </location>
</feature>
<accession>A0A7S3NIC0</accession>
<sequence length="279" mass="30984">MNEIDERFAAEQRRHWQNKDASAGASGTNKKGSNLGGRFGRSSLGNSVAMDPRAKLRPEGKPYAKMGGIFDELVSLLPLENGEEIEKFETRLSKFTRYHGPLALASTRDQEARPLIWYAVDTNDPIAAELLLSHGAASSAFSRIKNGGKTAFELAYSKRYERVVRVLNNWAHRELADVMDNVDHSSAVDSSRNNKFNHTRRNSVATGSNGTNNFNLYNEFCRPGFITTCECPLCSPSADGICNPCICLLRRTAPTIIIGEDEDNEDDDDDDDDQEEEDS</sequence>
<feature type="region of interest" description="Disordered" evidence="1">
    <location>
        <begin position="12"/>
        <end position="54"/>
    </location>
</feature>
<evidence type="ECO:0000256" key="1">
    <source>
        <dbReference type="SAM" id="MobiDB-lite"/>
    </source>
</evidence>
<protein>
    <submittedName>
        <fullName evidence="2">Uncharacterized protein</fullName>
    </submittedName>
</protein>
<dbReference type="AlphaFoldDB" id="A0A7S3NIC0"/>
<proteinExistence type="predicted"/>
<dbReference type="SUPFAM" id="SSF48403">
    <property type="entry name" value="Ankyrin repeat"/>
    <property type="match status" value="1"/>
</dbReference>
<evidence type="ECO:0000313" key="2">
    <source>
        <dbReference type="EMBL" id="CAE0362138.1"/>
    </source>
</evidence>
<dbReference type="Gene3D" id="1.25.40.20">
    <property type="entry name" value="Ankyrin repeat-containing domain"/>
    <property type="match status" value="1"/>
</dbReference>